<sequence>MDFWPIERGEQAFQQSVTADGIQAVCRRAFGPDALVVSAEELGSGMYNSVYRVRLAGRDRPVVLRVAPEERRQFRSERHLMRNEFACQPWLVPIAHLMPRVIAADWTGQVIGRDWMIQTHLDGVPAPEHLGSYPRSTWPGFFRQLGEIARAVHAVRGPRFGPVAGPGYMTWSEAVLASLEEIAADLDGSGLDSADVRQAAAAAGRERAVLDEVTEPRLLTGDLWTVNCLLDRAAAEPVITGVLDFDRAWFGAPDADWTIRMATARNDERTAFWESYGTLDCSPAARWRSRIYEARHLGALRLERHRLGKADAVAESYLAMAAVLAGLT</sequence>
<comment type="caution">
    <text evidence="2">The sequence shown here is derived from an EMBL/GenBank/DDBJ whole genome shotgun (WGS) entry which is preliminary data.</text>
</comment>
<dbReference type="PANTHER" id="PTHR21310">
    <property type="entry name" value="AMINOGLYCOSIDE PHOSPHOTRANSFERASE-RELATED-RELATED"/>
    <property type="match status" value="1"/>
</dbReference>
<dbReference type="Gene3D" id="3.90.1200.10">
    <property type="match status" value="1"/>
</dbReference>
<dbReference type="InterPro" id="IPR051678">
    <property type="entry name" value="AGP_Transferase"/>
</dbReference>
<gene>
    <name evidence="2" type="ORF">ACF1HC_39850</name>
</gene>
<dbReference type="InterPro" id="IPR011009">
    <property type="entry name" value="Kinase-like_dom_sf"/>
</dbReference>
<dbReference type="EMBL" id="JBICBM010000034">
    <property type="protein sequence ID" value="MFF9887668.1"/>
    <property type="molecule type" value="Genomic_DNA"/>
</dbReference>
<evidence type="ECO:0000259" key="1">
    <source>
        <dbReference type="Pfam" id="PF01636"/>
    </source>
</evidence>
<evidence type="ECO:0000313" key="3">
    <source>
        <dbReference type="Proteomes" id="UP001603418"/>
    </source>
</evidence>
<accession>A0ABW6Z9M8</accession>
<dbReference type="Gene3D" id="3.30.200.20">
    <property type="entry name" value="Phosphorylase Kinase, domain 1"/>
    <property type="match status" value="1"/>
</dbReference>
<dbReference type="Pfam" id="PF01636">
    <property type="entry name" value="APH"/>
    <property type="match status" value="1"/>
</dbReference>
<evidence type="ECO:0000313" key="2">
    <source>
        <dbReference type="EMBL" id="MFF9887668.1"/>
    </source>
</evidence>
<feature type="domain" description="Aminoglycoside phosphotransferase" evidence="1">
    <location>
        <begin position="39"/>
        <end position="281"/>
    </location>
</feature>
<reference evidence="2 3" key="1">
    <citation type="submission" date="2024-10" db="EMBL/GenBank/DDBJ databases">
        <title>The Natural Products Discovery Center: Release of the First 8490 Sequenced Strains for Exploring Actinobacteria Biosynthetic Diversity.</title>
        <authorList>
            <person name="Kalkreuter E."/>
            <person name="Kautsar S.A."/>
            <person name="Yang D."/>
            <person name="Bader C.D."/>
            <person name="Teijaro C.N."/>
            <person name="Fluegel L."/>
            <person name="Davis C.M."/>
            <person name="Simpson J.R."/>
            <person name="Lauterbach L."/>
            <person name="Steele A.D."/>
            <person name="Gui C."/>
            <person name="Meng S."/>
            <person name="Li G."/>
            <person name="Viehrig K."/>
            <person name="Ye F."/>
            <person name="Su P."/>
            <person name="Kiefer A.F."/>
            <person name="Nichols A."/>
            <person name="Cepeda A.J."/>
            <person name="Yan W."/>
            <person name="Fan B."/>
            <person name="Jiang Y."/>
            <person name="Adhikari A."/>
            <person name="Zheng C.-J."/>
            <person name="Schuster L."/>
            <person name="Cowan T.M."/>
            <person name="Smanski M.J."/>
            <person name="Chevrette M.G."/>
            <person name="De Carvalho L.P.S."/>
            <person name="Shen B."/>
        </authorList>
    </citation>
    <scope>NUCLEOTIDE SEQUENCE [LARGE SCALE GENOMIC DNA]</scope>
    <source>
        <strain evidence="2 3">NPDC013366</strain>
    </source>
</reference>
<proteinExistence type="predicted"/>
<dbReference type="RefSeq" id="WP_280117788.1">
    <property type="nucleotide sequence ID" value="NZ_JBICBM010000034.1"/>
</dbReference>
<protein>
    <submittedName>
        <fullName evidence="2">Phosphotransferase family protein</fullName>
    </submittedName>
</protein>
<dbReference type="SUPFAM" id="SSF56112">
    <property type="entry name" value="Protein kinase-like (PK-like)"/>
    <property type="match status" value="1"/>
</dbReference>
<keyword evidence="3" id="KW-1185">Reference proteome</keyword>
<dbReference type="InterPro" id="IPR002575">
    <property type="entry name" value="Aminoglycoside_PTrfase"/>
</dbReference>
<name>A0ABW6Z9M8_9ACTN</name>
<organism evidence="2 3">
    <name type="scientific">Streptomyces eurythermus</name>
    <dbReference type="NCBI Taxonomy" id="42237"/>
    <lineage>
        <taxon>Bacteria</taxon>
        <taxon>Bacillati</taxon>
        <taxon>Actinomycetota</taxon>
        <taxon>Actinomycetes</taxon>
        <taxon>Kitasatosporales</taxon>
        <taxon>Streptomycetaceae</taxon>
        <taxon>Streptomyces</taxon>
    </lineage>
</organism>
<dbReference type="Proteomes" id="UP001603418">
    <property type="component" value="Unassembled WGS sequence"/>
</dbReference>